<dbReference type="InterPro" id="IPR021054">
    <property type="entry name" value="Cell_wall_mannoprotein_1"/>
</dbReference>
<dbReference type="Pfam" id="PF12296">
    <property type="entry name" value="HsbA"/>
    <property type="match status" value="1"/>
</dbReference>
<name>A0A3N4KN37_9PEZI</name>
<evidence type="ECO:0000313" key="3">
    <source>
        <dbReference type="Proteomes" id="UP000277580"/>
    </source>
</evidence>
<dbReference type="Gene3D" id="1.20.1280.140">
    <property type="match status" value="1"/>
</dbReference>
<dbReference type="PANTHER" id="PTHR38123">
    <property type="entry name" value="CELL WALL SERINE-THREONINE-RICH GALACTOMANNOPROTEIN MP1 (AFU_ORTHOLOGUE AFUA_4G03240)"/>
    <property type="match status" value="1"/>
</dbReference>
<protein>
    <recommendedName>
        <fullName evidence="4">Hydrophobic surface binding protein A</fullName>
    </recommendedName>
</protein>
<dbReference type="GO" id="GO:0005576">
    <property type="term" value="C:extracellular region"/>
    <property type="evidence" value="ECO:0007669"/>
    <property type="project" value="TreeGrafter"/>
</dbReference>
<organism evidence="2 3">
    <name type="scientific">Morchella conica CCBAS932</name>
    <dbReference type="NCBI Taxonomy" id="1392247"/>
    <lineage>
        <taxon>Eukaryota</taxon>
        <taxon>Fungi</taxon>
        <taxon>Dikarya</taxon>
        <taxon>Ascomycota</taxon>
        <taxon>Pezizomycotina</taxon>
        <taxon>Pezizomycetes</taxon>
        <taxon>Pezizales</taxon>
        <taxon>Morchellaceae</taxon>
        <taxon>Morchella</taxon>
    </lineage>
</organism>
<dbReference type="InParanoid" id="A0A3N4KN37"/>
<dbReference type="Proteomes" id="UP000277580">
    <property type="component" value="Unassembled WGS sequence"/>
</dbReference>
<keyword evidence="3" id="KW-1185">Reference proteome</keyword>
<keyword evidence="1" id="KW-0732">Signal</keyword>
<proteinExistence type="predicted"/>
<dbReference type="PANTHER" id="PTHR38123:SF1">
    <property type="entry name" value="HYDROPHOBIC SURFACE BINDING PROTEIN"/>
    <property type="match status" value="1"/>
</dbReference>
<accession>A0A3N4KN37</accession>
<sequence>MLFSKLSVIAVYAATFAFAQTSTFEEDFNAISSDLSALKTTIDAFTGTPAEALAVSSAASTLQTGYETALADTNAATDLESQSVTVAAAVQSLVTPHADGLAALIAKESLFEAGGYKSLVLAQVQELSNASSQLLAALDAKISADISSSASAIEGAYAAAIAAFLS</sequence>
<dbReference type="OrthoDB" id="3485059at2759"/>
<dbReference type="EMBL" id="ML119133">
    <property type="protein sequence ID" value="RPB11836.1"/>
    <property type="molecule type" value="Genomic_DNA"/>
</dbReference>
<evidence type="ECO:0008006" key="4">
    <source>
        <dbReference type="Google" id="ProtNLM"/>
    </source>
</evidence>
<reference evidence="2 3" key="1">
    <citation type="journal article" date="2018" name="Nat. Ecol. Evol.">
        <title>Pezizomycetes genomes reveal the molecular basis of ectomycorrhizal truffle lifestyle.</title>
        <authorList>
            <person name="Murat C."/>
            <person name="Payen T."/>
            <person name="Noel B."/>
            <person name="Kuo A."/>
            <person name="Morin E."/>
            <person name="Chen J."/>
            <person name="Kohler A."/>
            <person name="Krizsan K."/>
            <person name="Balestrini R."/>
            <person name="Da Silva C."/>
            <person name="Montanini B."/>
            <person name="Hainaut M."/>
            <person name="Levati E."/>
            <person name="Barry K.W."/>
            <person name="Belfiori B."/>
            <person name="Cichocki N."/>
            <person name="Clum A."/>
            <person name="Dockter R.B."/>
            <person name="Fauchery L."/>
            <person name="Guy J."/>
            <person name="Iotti M."/>
            <person name="Le Tacon F."/>
            <person name="Lindquist E.A."/>
            <person name="Lipzen A."/>
            <person name="Malagnac F."/>
            <person name="Mello A."/>
            <person name="Molinier V."/>
            <person name="Miyauchi S."/>
            <person name="Poulain J."/>
            <person name="Riccioni C."/>
            <person name="Rubini A."/>
            <person name="Sitrit Y."/>
            <person name="Splivallo R."/>
            <person name="Traeger S."/>
            <person name="Wang M."/>
            <person name="Zifcakova L."/>
            <person name="Wipf D."/>
            <person name="Zambonelli A."/>
            <person name="Paolocci F."/>
            <person name="Nowrousian M."/>
            <person name="Ottonello S."/>
            <person name="Baldrian P."/>
            <person name="Spatafora J.W."/>
            <person name="Henrissat B."/>
            <person name="Nagy L.G."/>
            <person name="Aury J.M."/>
            <person name="Wincker P."/>
            <person name="Grigoriev I.V."/>
            <person name="Bonfante P."/>
            <person name="Martin F.M."/>
        </authorList>
    </citation>
    <scope>NUCLEOTIDE SEQUENCE [LARGE SCALE GENOMIC DNA]</scope>
    <source>
        <strain evidence="2 3">CCBAS932</strain>
    </source>
</reference>
<evidence type="ECO:0000313" key="2">
    <source>
        <dbReference type="EMBL" id="RPB11836.1"/>
    </source>
</evidence>
<feature type="chain" id="PRO_5018080430" description="Hydrophobic surface binding protein A" evidence="1">
    <location>
        <begin position="20"/>
        <end position="166"/>
    </location>
</feature>
<evidence type="ECO:0000256" key="1">
    <source>
        <dbReference type="SAM" id="SignalP"/>
    </source>
</evidence>
<dbReference type="AlphaFoldDB" id="A0A3N4KN37"/>
<feature type="signal peptide" evidence="1">
    <location>
        <begin position="1"/>
        <end position="19"/>
    </location>
</feature>
<gene>
    <name evidence="2" type="ORF">P167DRAFT_575027</name>
</gene>